<dbReference type="PANTHER" id="PTHR40396">
    <property type="entry name" value="ATPASE-LIKE PROTEIN"/>
    <property type="match status" value="1"/>
</dbReference>
<proteinExistence type="predicted"/>
<dbReference type="Gene3D" id="3.40.50.300">
    <property type="entry name" value="P-loop containing nucleotide triphosphate hydrolases"/>
    <property type="match status" value="1"/>
</dbReference>
<accession>A0ABR9JK00</accession>
<evidence type="ECO:0000259" key="1">
    <source>
        <dbReference type="Pfam" id="PF13304"/>
    </source>
</evidence>
<name>A0ABR9JK00_9ACTN</name>
<dbReference type="InterPro" id="IPR003959">
    <property type="entry name" value="ATPase_AAA_core"/>
</dbReference>
<dbReference type="EMBL" id="JADBDZ010000001">
    <property type="protein sequence ID" value="MBE1530888.1"/>
    <property type="molecule type" value="Genomic_DNA"/>
</dbReference>
<dbReference type="Pfam" id="PF13304">
    <property type="entry name" value="AAA_21"/>
    <property type="match status" value="1"/>
</dbReference>
<dbReference type="PANTHER" id="PTHR40396:SF1">
    <property type="entry name" value="ATPASE AAA-TYPE CORE DOMAIN-CONTAINING PROTEIN"/>
    <property type="match status" value="1"/>
</dbReference>
<feature type="domain" description="ATPase AAA-type core" evidence="1">
    <location>
        <begin position="47"/>
        <end position="354"/>
    </location>
</feature>
<dbReference type="InterPro" id="IPR027417">
    <property type="entry name" value="P-loop_NTPase"/>
</dbReference>
<reference evidence="2 3" key="1">
    <citation type="submission" date="2020-10" db="EMBL/GenBank/DDBJ databases">
        <title>Sequencing the genomes of 1000 actinobacteria strains.</title>
        <authorList>
            <person name="Klenk H.-P."/>
        </authorList>
    </citation>
    <scope>NUCLEOTIDE SEQUENCE [LARGE SCALE GENOMIC DNA]</scope>
    <source>
        <strain evidence="2 3">DSM 46744</strain>
    </source>
</reference>
<protein>
    <submittedName>
        <fullName evidence="2">AAA15 family ATPase/GTPase</fullName>
    </submittedName>
</protein>
<comment type="caution">
    <text evidence="2">The sequence shown here is derived from an EMBL/GenBank/DDBJ whole genome shotgun (WGS) entry which is preliminary data.</text>
</comment>
<organism evidence="2 3">
    <name type="scientific">Actinomadura algeriensis</name>
    <dbReference type="NCBI Taxonomy" id="1679523"/>
    <lineage>
        <taxon>Bacteria</taxon>
        <taxon>Bacillati</taxon>
        <taxon>Actinomycetota</taxon>
        <taxon>Actinomycetes</taxon>
        <taxon>Streptosporangiales</taxon>
        <taxon>Thermomonosporaceae</taxon>
        <taxon>Actinomadura</taxon>
    </lineage>
</organism>
<gene>
    <name evidence="2" type="ORF">H4W34_000721</name>
</gene>
<evidence type="ECO:0000313" key="2">
    <source>
        <dbReference type="EMBL" id="MBE1530888.1"/>
    </source>
</evidence>
<evidence type="ECO:0000313" key="3">
    <source>
        <dbReference type="Proteomes" id="UP000627838"/>
    </source>
</evidence>
<sequence>MEVRDPMLLSFRVANHRSLRTEQQLLLTPTYAADEPDDASWEALPVAGIFGANASGKSNVIDALEYMSDMVRGSFRENEPEGGIERHPFALDPAMLEEPSTYVVDVIIGDVRYTYGFVLDDVRIIEEWMYSYPLQRKRIVFHRREDEYEYGEHSPKELRQVEQLTEPNVLFLSVGVRTKQRLLLPVYEWFRNLEWRTTPQTPIPNWMYGRTARIDADYLRRIVVLLRAADTGIEDAQLVDESEEEYAERVSRLPARVRNVERPRRKYLSFQHRGVDGNAATLSLREQSTGTQSLYMLALPAFLALDRGTPFLVDELDSSLHSFLTAQLIKLFREPETNPRGAQLIFTSHDVSLLGRIQGEEVLQRDHIWFTQKDECGATELFPVSDFNPRKDENRERRYLAGRYGAVPLVNDELFVEALAAREDSGDADRLF</sequence>
<dbReference type="SUPFAM" id="SSF52540">
    <property type="entry name" value="P-loop containing nucleoside triphosphate hydrolases"/>
    <property type="match status" value="1"/>
</dbReference>
<keyword evidence="3" id="KW-1185">Reference proteome</keyword>
<dbReference type="RefSeq" id="WP_225961000.1">
    <property type="nucleotide sequence ID" value="NZ_JADBDZ010000001.1"/>
</dbReference>
<dbReference type="Proteomes" id="UP000627838">
    <property type="component" value="Unassembled WGS sequence"/>
</dbReference>